<dbReference type="Pfam" id="PF00072">
    <property type="entry name" value="Response_reg"/>
    <property type="match status" value="1"/>
</dbReference>
<evidence type="ECO:0000259" key="3">
    <source>
        <dbReference type="PROSITE" id="PS50110"/>
    </source>
</evidence>
<dbReference type="AlphaFoldDB" id="A0A4V3DYU5"/>
<dbReference type="Proteomes" id="UP000295122">
    <property type="component" value="Unassembled WGS sequence"/>
</dbReference>
<proteinExistence type="predicted"/>
<feature type="domain" description="Response regulatory" evidence="3">
    <location>
        <begin position="46"/>
        <end position="160"/>
    </location>
</feature>
<dbReference type="Gene3D" id="3.40.50.2300">
    <property type="match status" value="1"/>
</dbReference>
<comment type="caution">
    <text evidence="4">The sequence shown here is derived from an EMBL/GenBank/DDBJ whole genome shotgun (WGS) entry which is preliminary data.</text>
</comment>
<dbReference type="EMBL" id="SNZR01000011">
    <property type="protein sequence ID" value="TDR94009.1"/>
    <property type="molecule type" value="Genomic_DNA"/>
</dbReference>
<dbReference type="InterPro" id="IPR001789">
    <property type="entry name" value="Sig_transdc_resp-reg_receiver"/>
</dbReference>
<dbReference type="PANTHER" id="PTHR44591:SF21">
    <property type="entry name" value="TWO-COMPONENT RESPONSE REGULATOR"/>
    <property type="match status" value="1"/>
</dbReference>
<keyword evidence="1 2" id="KW-0597">Phosphoprotein</keyword>
<evidence type="ECO:0000256" key="2">
    <source>
        <dbReference type="PROSITE-ProRule" id="PRU00169"/>
    </source>
</evidence>
<evidence type="ECO:0000313" key="4">
    <source>
        <dbReference type="EMBL" id="TDR94009.1"/>
    </source>
</evidence>
<accession>A0A4V3DYU5</accession>
<dbReference type="InterPro" id="IPR050595">
    <property type="entry name" value="Bact_response_regulator"/>
</dbReference>
<gene>
    <name evidence="4" type="ORF">EV668_1278</name>
</gene>
<sequence length="164" mass="17995">MAGTDRPASIAAGTSPHASVFHHSFTLFALYGTHVLQIPLGAAAMKILLAEDDNDMRRFLAKALQNAGYDVSSYDNGASAYNRLREEPFELLLTDIVMPEMDGIELARRATELDPDIKVMFITGFAAVALNPDLKAPRDAKVLSKPFHLRELVNEVEKLLQQAA</sequence>
<dbReference type="PANTHER" id="PTHR44591">
    <property type="entry name" value="STRESS RESPONSE REGULATOR PROTEIN 1"/>
    <property type="match status" value="1"/>
</dbReference>
<evidence type="ECO:0000256" key="1">
    <source>
        <dbReference type="ARBA" id="ARBA00022553"/>
    </source>
</evidence>
<dbReference type="GO" id="GO:0000160">
    <property type="term" value="P:phosphorelay signal transduction system"/>
    <property type="evidence" value="ECO:0007669"/>
    <property type="project" value="InterPro"/>
</dbReference>
<organism evidence="4 5">
    <name type="scientific">Enterovirga rhinocerotis</name>
    <dbReference type="NCBI Taxonomy" id="1339210"/>
    <lineage>
        <taxon>Bacteria</taxon>
        <taxon>Pseudomonadati</taxon>
        <taxon>Pseudomonadota</taxon>
        <taxon>Alphaproteobacteria</taxon>
        <taxon>Hyphomicrobiales</taxon>
        <taxon>Methylobacteriaceae</taxon>
        <taxon>Enterovirga</taxon>
    </lineage>
</organism>
<dbReference type="SUPFAM" id="SSF52172">
    <property type="entry name" value="CheY-like"/>
    <property type="match status" value="1"/>
</dbReference>
<reference evidence="4 5" key="1">
    <citation type="submission" date="2019-03" db="EMBL/GenBank/DDBJ databases">
        <title>Genomic Encyclopedia of Type Strains, Phase IV (KMG-IV): sequencing the most valuable type-strain genomes for metagenomic binning, comparative biology and taxonomic classification.</title>
        <authorList>
            <person name="Goeker M."/>
        </authorList>
    </citation>
    <scope>NUCLEOTIDE SEQUENCE [LARGE SCALE GENOMIC DNA]</scope>
    <source>
        <strain evidence="4 5">DSM 25903</strain>
    </source>
</reference>
<name>A0A4V3DYU5_9HYPH</name>
<keyword evidence="5" id="KW-1185">Reference proteome</keyword>
<dbReference type="InterPro" id="IPR011006">
    <property type="entry name" value="CheY-like_superfamily"/>
</dbReference>
<dbReference type="NCBIfam" id="NF046022">
    <property type="entry name" value="RespRegCpdRBruc"/>
    <property type="match status" value="1"/>
</dbReference>
<dbReference type="SMART" id="SM00448">
    <property type="entry name" value="REC"/>
    <property type="match status" value="1"/>
</dbReference>
<dbReference type="PROSITE" id="PS50110">
    <property type="entry name" value="RESPONSE_REGULATORY"/>
    <property type="match status" value="1"/>
</dbReference>
<feature type="modified residue" description="4-aspartylphosphate" evidence="2">
    <location>
        <position position="95"/>
    </location>
</feature>
<evidence type="ECO:0000313" key="5">
    <source>
        <dbReference type="Proteomes" id="UP000295122"/>
    </source>
</evidence>
<protein>
    <submittedName>
        <fullName evidence="4">Two-component system cell cycle response regulator CpdR</fullName>
    </submittedName>
</protein>